<keyword evidence="1" id="KW-0732">Signal</keyword>
<evidence type="ECO:0000256" key="1">
    <source>
        <dbReference type="SAM" id="SignalP"/>
    </source>
</evidence>
<proteinExistence type="predicted"/>
<dbReference type="SUPFAM" id="SSF49265">
    <property type="entry name" value="Fibronectin type III"/>
    <property type="match status" value="1"/>
</dbReference>
<evidence type="ECO:0000313" key="3">
    <source>
        <dbReference type="Proteomes" id="UP000664265"/>
    </source>
</evidence>
<dbReference type="InterPro" id="IPR003961">
    <property type="entry name" value="FN3_dom"/>
</dbReference>
<comment type="caution">
    <text evidence="2">The sequence shown here is derived from an EMBL/GenBank/DDBJ whole genome shotgun (WGS) entry which is preliminary data.</text>
</comment>
<dbReference type="InterPro" id="IPR013783">
    <property type="entry name" value="Ig-like_fold"/>
</dbReference>
<keyword evidence="3" id="KW-1185">Reference proteome</keyword>
<protein>
    <submittedName>
        <fullName evidence="2">Fibronectin type III domain-containing protein</fullName>
    </submittedName>
</protein>
<feature type="signal peptide" evidence="1">
    <location>
        <begin position="1"/>
        <end position="29"/>
    </location>
</feature>
<dbReference type="InterPro" id="IPR036116">
    <property type="entry name" value="FN3_sf"/>
</dbReference>
<accession>A0ABS3M566</accession>
<name>A0ABS3M566_9BACT</name>
<reference evidence="2 3" key="1">
    <citation type="submission" date="2021-01" db="EMBL/GenBank/DDBJ databases">
        <title>Prevotella A2931 sp. nov.</title>
        <authorList>
            <person name="Buhl M."/>
            <person name="Oberhettinger P."/>
        </authorList>
    </citation>
    <scope>NUCLEOTIDE SEQUENCE [LARGE SCALE GENOMIC DNA]</scope>
    <source>
        <strain evidence="2 3">A2931</strain>
    </source>
</reference>
<sequence length="472" mass="51047">MKTTLLRNMLTTTATLLIALFALPRQAQAQNSVTIDGVEKTIRSMKFFESYGDDNAFSVNLCLSTDKKEYVSISGNKDLHATYNDIDLTKKEPVHEGQQYWKVSYEKDGKTLFDAYAKPDLDYALFTAGKICISGDPRFSRKICGISLGNGEITDTKNGDGKKHTLKIDYKYERTKPTAGTLTVGNVTSYTVTGLEPGTEYEVNIRIKDESGNYNRYGMQTVTTKGEKTYDLEIAGTQVTSANCGDLSVIDGVSGTVKYDPDSKVLTLKNATINVSGENEGIRSKIEGMIIHVEGTNTITTGAFSALMTEKSHCTISGGGKLNLSGKYFGLYAMWKSFVTIEDCEINCGGSFGTNNIDAEITINNSTVTAKSKYYIFGTMRGIRALSLDGCTITQPAGAAFDASLGGVALNGELVKTKVTITKGATGIDAVTADMPAHKRGIYTLQGVKMNTAFDRLPAGVYIVDGKKVVKK</sequence>
<feature type="chain" id="PRO_5045638434" evidence="1">
    <location>
        <begin position="30"/>
        <end position="472"/>
    </location>
</feature>
<evidence type="ECO:0000313" key="2">
    <source>
        <dbReference type="EMBL" id="MBO1363326.1"/>
    </source>
</evidence>
<dbReference type="CDD" id="cd00063">
    <property type="entry name" value="FN3"/>
    <property type="match status" value="1"/>
</dbReference>
<dbReference type="EMBL" id="JAERMS010000013">
    <property type="protein sequence ID" value="MBO1363326.1"/>
    <property type="molecule type" value="Genomic_DNA"/>
</dbReference>
<organism evidence="2 3">
    <name type="scientific">Prevotella illustrans</name>
    <dbReference type="NCBI Taxonomy" id="2800387"/>
    <lineage>
        <taxon>Bacteria</taxon>
        <taxon>Pseudomonadati</taxon>
        <taxon>Bacteroidota</taxon>
        <taxon>Bacteroidia</taxon>
        <taxon>Bacteroidales</taxon>
        <taxon>Prevotellaceae</taxon>
        <taxon>Prevotella</taxon>
    </lineage>
</organism>
<dbReference type="Gene3D" id="2.60.40.10">
    <property type="entry name" value="Immunoglobulins"/>
    <property type="match status" value="1"/>
</dbReference>
<gene>
    <name evidence="2" type="ORF">JHU38_05990</name>
</gene>
<dbReference type="RefSeq" id="WP_146156968.1">
    <property type="nucleotide sequence ID" value="NZ_JAERMS010000013.1"/>
</dbReference>
<dbReference type="Proteomes" id="UP000664265">
    <property type="component" value="Unassembled WGS sequence"/>
</dbReference>